<comment type="catalytic activity">
    <reaction evidence="6">
        <text>3-hydroxy-2-methylpropanoate + NAD(+) = 2-methyl-3-oxopropanoate + NADH + H(+)</text>
        <dbReference type="Rhea" id="RHEA:17681"/>
        <dbReference type="ChEBI" id="CHEBI:11805"/>
        <dbReference type="ChEBI" id="CHEBI:15378"/>
        <dbReference type="ChEBI" id="CHEBI:57540"/>
        <dbReference type="ChEBI" id="CHEBI:57700"/>
        <dbReference type="ChEBI" id="CHEBI:57945"/>
        <dbReference type="EC" id="1.1.1.31"/>
    </reaction>
</comment>
<dbReference type="PANTHER" id="PTHR22981:SF7">
    <property type="entry name" value="3-HYDROXYISOBUTYRATE DEHYDROGENASE, MITOCHONDRIAL"/>
    <property type="match status" value="1"/>
</dbReference>
<dbReference type="Proteomes" id="UP000072421">
    <property type="component" value="Chromosome"/>
</dbReference>
<evidence type="ECO:0000256" key="4">
    <source>
        <dbReference type="ARBA" id="ARBA00023027"/>
    </source>
</evidence>
<dbReference type="SUPFAM" id="SSF51735">
    <property type="entry name" value="NAD(P)-binding Rossmann-fold domains"/>
    <property type="match status" value="1"/>
</dbReference>
<dbReference type="Gene3D" id="3.40.50.720">
    <property type="entry name" value="NAD(P)-binding Rossmann-like Domain"/>
    <property type="match status" value="1"/>
</dbReference>
<dbReference type="InterPro" id="IPR006115">
    <property type="entry name" value="6PGDH_NADP-bd"/>
</dbReference>
<dbReference type="NCBIfam" id="TIGR01692">
    <property type="entry name" value="HIBADH"/>
    <property type="match status" value="1"/>
</dbReference>
<dbReference type="AlphaFoldDB" id="A0A127PEC4"/>
<gene>
    <name evidence="9" type="primary">mmsB</name>
    <name evidence="9" type="ORF">CFter6_3484</name>
</gene>
<feature type="domain" description="6-phosphogluconate dehydrogenase NADP-binding" evidence="7">
    <location>
        <begin position="4"/>
        <end position="163"/>
    </location>
</feature>
<dbReference type="GO" id="GO:0051287">
    <property type="term" value="F:NAD binding"/>
    <property type="evidence" value="ECO:0007669"/>
    <property type="project" value="InterPro"/>
</dbReference>
<evidence type="ECO:0000313" key="10">
    <source>
        <dbReference type="Proteomes" id="UP000072421"/>
    </source>
</evidence>
<dbReference type="GO" id="GO:0008442">
    <property type="term" value="F:3-hydroxyisobutyrate dehydrogenase activity"/>
    <property type="evidence" value="ECO:0007669"/>
    <property type="project" value="UniProtKB-EC"/>
</dbReference>
<dbReference type="Gene3D" id="1.10.1040.10">
    <property type="entry name" value="N-(1-d-carboxylethyl)-l-norvaline Dehydrogenase, domain 2"/>
    <property type="match status" value="1"/>
</dbReference>
<dbReference type="PANTHER" id="PTHR22981">
    <property type="entry name" value="3-HYDROXYISOBUTYRATE DEHYDROGENASE-RELATED"/>
    <property type="match status" value="1"/>
</dbReference>
<name>A0A127PEC4_9BURK</name>
<dbReference type="EMBL" id="CP013232">
    <property type="protein sequence ID" value="AMO96117.1"/>
    <property type="molecule type" value="Genomic_DNA"/>
</dbReference>
<feature type="domain" description="3-hydroxyisobutyrate dehydrogenase-like NAD-binding" evidence="8">
    <location>
        <begin position="166"/>
        <end position="292"/>
    </location>
</feature>
<sequence length="299" mass="30096">MSSDIVFIGLGNMGLPMALNLVKAGCKVSGHDLVAASVDKFVAGGGSTGSDLPAAVAAARIVITMLPASRHVEAAYLGPNGILAQVAPGTLLIDCSTIAPEAARKVAAVARDKGFTMLDAPVSGGTGGAAAGTLTFMVGGSADGFALAKPYLEKMGKAIFHAGDNGSGQTVKVCNNMLLGILMIGSCEAIRLGMANGMDPKVLSEIMAKSSGRNWALEVYNPCPGVMENAPASKGYAGGFGVDLMLKDLGLAVENSLSTGSSVPLGALARNLYDIHSKSGAGGLDFSSIFNMLAKTEGA</sequence>
<proteinExistence type="inferred from homology"/>
<organism evidence="9">
    <name type="scientific">Collimonas fungivorans</name>
    <dbReference type="NCBI Taxonomy" id="158899"/>
    <lineage>
        <taxon>Bacteria</taxon>
        <taxon>Pseudomonadati</taxon>
        <taxon>Pseudomonadota</taxon>
        <taxon>Betaproteobacteria</taxon>
        <taxon>Burkholderiales</taxon>
        <taxon>Oxalobacteraceae</taxon>
        <taxon>Collimonas</taxon>
    </lineage>
</organism>
<dbReference type="InterPro" id="IPR002204">
    <property type="entry name" value="3-OH-isobutyrate_DH-rel_CS"/>
</dbReference>
<evidence type="ECO:0000256" key="1">
    <source>
        <dbReference type="ARBA" id="ARBA00009080"/>
    </source>
</evidence>
<evidence type="ECO:0000256" key="6">
    <source>
        <dbReference type="RuleBase" id="RU910714"/>
    </source>
</evidence>
<dbReference type="UniPathway" id="UPA00362"/>
<dbReference type="InterPro" id="IPR008927">
    <property type="entry name" value="6-PGluconate_DH-like_C_sf"/>
</dbReference>
<reference evidence="9 10" key="1">
    <citation type="submission" date="2015-11" db="EMBL/GenBank/DDBJ databases">
        <title>Exploring the genomic traits of fungus-feeding bacterial genus Collimonas.</title>
        <authorList>
            <person name="Song C."/>
            <person name="Schmidt R."/>
            <person name="de Jager V."/>
            <person name="Krzyzanowska D."/>
            <person name="Jongedijk E."/>
            <person name="Cankar K."/>
            <person name="Beekwilder J."/>
            <person name="van Veen A."/>
            <person name="de Boer W."/>
            <person name="van Veen J.A."/>
            <person name="Garbeva P."/>
        </authorList>
    </citation>
    <scope>NUCLEOTIDE SEQUENCE [LARGE SCALE GENOMIC DNA]</scope>
    <source>
        <strain evidence="9 10">Ter6</strain>
    </source>
</reference>
<evidence type="ECO:0000256" key="2">
    <source>
        <dbReference type="ARBA" id="ARBA00022456"/>
    </source>
</evidence>
<evidence type="ECO:0000259" key="7">
    <source>
        <dbReference type="Pfam" id="PF03446"/>
    </source>
</evidence>
<dbReference type="InterPro" id="IPR036291">
    <property type="entry name" value="NAD(P)-bd_dom_sf"/>
</dbReference>
<dbReference type="PROSITE" id="PS00895">
    <property type="entry name" value="3_HYDROXYISOBUT_DH"/>
    <property type="match status" value="1"/>
</dbReference>
<dbReference type="EC" id="1.1.1.31" evidence="6"/>
<dbReference type="InterPro" id="IPR011548">
    <property type="entry name" value="HIBADH"/>
</dbReference>
<comment type="similarity">
    <text evidence="1 6">Belongs to the HIBADH-related family.</text>
</comment>
<dbReference type="InterPro" id="IPR013328">
    <property type="entry name" value="6PGD_dom2"/>
</dbReference>
<evidence type="ECO:0000259" key="8">
    <source>
        <dbReference type="Pfam" id="PF14833"/>
    </source>
</evidence>
<dbReference type="GO" id="GO:0050661">
    <property type="term" value="F:NADP binding"/>
    <property type="evidence" value="ECO:0007669"/>
    <property type="project" value="InterPro"/>
</dbReference>
<keyword evidence="2 6" id="KW-0101">Branched-chain amino acid catabolism</keyword>
<dbReference type="OrthoDB" id="9777604at2"/>
<evidence type="ECO:0000256" key="3">
    <source>
        <dbReference type="ARBA" id="ARBA00023002"/>
    </source>
</evidence>
<protein>
    <recommendedName>
        <fullName evidence="6">3-hydroxyisobutyrate dehydrogenase</fullName>
        <shortName evidence="6">HIBADH</shortName>
        <ecNumber evidence="6">1.1.1.31</ecNumber>
    </recommendedName>
</protein>
<dbReference type="FunFam" id="1.10.1040.10:FF:000006">
    <property type="entry name" value="3-hydroxyisobutyrate dehydrogenase"/>
    <property type="match status" value="1"/>
</dbReference>
<comment type="pathway">
    <text evidence="6">Amino-acid degradation; L-valine degradation.</text>
</comment>
<dbReference type="InterPro" id="IPR015815">
    <property type="entry name" value="HIBADH-related"/>
</dbReference>
<feature type="active site" evidence="5">
    <location>
        <position position="172"/>
    </location>
</feature>
<dbReference type="PATRIC" id="fig|158899.10.peg.3463"/>
<evidence type="ECO:0000313" key="9">
    <source>
        <dbReference type="EMBL" id="AMO96117.1"/>
    </source>
</evidence>
<dbReference type="InterPro" id="IPR029154">
    <property type="entry name" value="HIBADH-like_NADP-bd"/>
</dbReference>
<keyword evidence="3 6" id="KW-0560">Oxidoreductase</keyword>
<dbReference type="GO" id="GO:0006574">
    <property type="term" value="P:L-valine catabolic process"/>
    <property type="evidence" value="ECO:0007669"/>
    <property type="project" value="UniProtKB-UniPathway"/>
</dbReference>
<dbReference type="Pfam" id="PF14833">
    <property type="entry name" value="NAD_binding_11"/>
    <property type="match status" value="1"/>
</dbReference>
<accession>A0A127PEC4</accession>
<dbReference type="SUPFAM" id="SSF48179">
    <property type="entry name" value="6-phosphogluconate dehydrogenase C-terminal domain-like"/>
    <property type="match status" value="1"/>
</dbReference>
<dbReference type="RefSeq" id="WP_061540771.1">
    <property type="nucleotide sequence ID" value="NZ_CP013232.1"/>
</dbReference>
<evidence type="ECO:0000256" key="5">
    <source>
        <dbReference type="PIRSR" id="PIRSR000103-1"/>
    </source>
</evidence>
<dbReference type="PIRSF" id="PIRSF000103">
    <property type="entry name" value="HIBADH"/>
    <property type="match status" value="1"/>
</dbReference>
<keyword evidence="4 6" id="KW-0520">NAD</keyword>
<dbReference type="Pfam" id="PF03446">
    <property type="entry name" value="NAD_binding_2"/>
    <property type="match status" value="1"/>
</dbReference>